<accession>T1L225</accession>
<dbReference type="Gene3D" id="2.80.10.50">
    <property type="match status" value="1"/>
</dbReference>
<evidence type="ECO:0000256" key="16">
    <source>
        <dbReference type="RuleBase" id="RU361242"/>
    </source>
</evidence>
<comment type="cofactor">
    <cofactor evidence="1 16">
        <name>Mn(2+)</name>
        <dbReference type="ChEBI" id="CHEBI:29035"/>
    </cofactor>
</comment>
<keyword evidence="15 16" id="KW-0464">Manganese</keyword>
<dbReference type="GO" id="GO:0000139">
    <property type="term" value="C:Golgi membrane"/>
    <property type="evidence" value="ECO:0007669"/>
    <property type="project" value="UniProtKB-SubCell"/>
</dbReference>
<dbReference type="eggNOG" id="KOG3736">
    <property type="taxonomic scope" value="Eukaryota"/>
</dbReference>
<evidence type="ECO:0000259" key="17">
    <source>
        <dbReference type="SMART" id="SM00458"/>
    </source>
</evidence>
<dbReference type="Proteomes" id="UP000015104">
    <property type="component" value="Unassembled WGS sequence"/>
</dbReference>
<evidence type="ECO:0000256" key="7">
    <source>
        <dbReference type="ARBA" id="ARBA00022692"/>
    </source>
</evidence>
<evidence type="ECO:0000256" key="2">
    <source>
        <dbReference type="ARBA" id="ARBA00004323"/>
    </source>
</evidence>
<dbReference type="Pfam" id="PF00652">
    <property type="entry name" value="Ricin_B_lectin"/>
    <property type="match status" value="1"/>
</dbReference>
<evidence type="ECO:0000256" key="10">
    <source>
        <dbReference type="ARBA" id="ARBA00022968"/>
    </source>
</evidence>
<keyword evidence="6 16" id="KW-0808">Transferase</keyword>
<evidence type="ECO:0000256" key="3">
    <source>
        <dbReference type="ARBA" id="ARBA00004922"/>
    </source>
</evidence>
<evidence type="ECO:0000313" key="18">
    <source>
        <dbReference type="EnsemblMetazoa" id="tetur32g01770.1"/>
    </source>
</evidence>
<sequence>MMSRVFRLVISRRRVCFKIFIILFVIVISSILYLFSRSTDQDLPDDNASDVVVMLSESKLQKEYINKKGIHVIVGQYNGKSLPWLGSANLSQEILNSNNYNPIPKAGENGSPVYVPQYEQQKVKILYHINKFNLVASDKISVKRSLPDPRKQRCRNKVYTNSLGKASIIIVFHNEAWSTLVRTVHSVISTSPRKILEEIILVDDASTRTFLGTELDSYMVNLTASSLVPIKILRSKERIGLIKARLIGAERATGKVLTFLDAHCEATIGWLEPLLDRISSDPTRVVCPVIDIIHEETFAFARSFELHWGGINWNLHFRWYPIGQAELSRIKKHGLSEVSHPFRTPIMAGGLFAIDRQYFYSIGSYDAQMDIWGGENIELSLRVWQCGGTMEIVPCSHVGHLFRKSSPYSFPRPDGVTGVLYTNLARVLHVWMDPEYLNFFYKINPVMKRTIFGEMSKVEDYSQIPSKLANLTERIELKKRLSCKSFSWFLENVWPEHFFPTHDRFFGKIRNVALGECLQRPNAEGGPSNNGVGRVDLEKCAIETYSPQCFVYTKQGIILTDESICLDAINVDTDPTVLLLACSQSTRQHWLYSLADKTIRHVRSNLCLDLGVVNRRRLTLNKCSSVKSQMWDMIAIDWHKP</sequence>
<keyword evidence="14 16" id="KW-1015">Disulfide bond</keyword>
<dbReference type="HOGENOM" id="CLU_013477_0_1_1"/>
<dbReference type="PROSITE" id="PS50231">
    <property type="entry name" value="RICIN_B_LECTIN"/>
    <property type="match status" value="1"/>
</dbReference>
<keyword evidence="7 16" id="KW-0812">Transmembrane</keyword>
<reference evidence="18" key="2">
    <citation type="submission" date="2015-06" db="UniProtKB">
        <authorList>
            <consortium name="EnsemblMetazoa"/>
        </authorList>
    </citation>
    <scope>IDENTIFICATION</scope>
</reference>
<organism evidence="18 19">
    <name type="scientific">Tetranychus urticae</name>
    <name type="common">Two-spotted spider mite</name>
    <dbReference type="NCBI Taxonomy" id="32264"/>
    <lineage>
        <taxon>Eukaryota</taxon>
        <taxon>Metazoa</taxon>
        <taxon>Ecdysozoa</taxon>
        <taxon>Arthropoda</taxon>
        <taxon>Chelicerata</taxon>
        <taxon>Arachnida</taxon>
        <taxon>Acari</taxon>
        <taxon>Acariformes</taxon>
        <taxon>Trombidiformes</taxon>
        <taxon>Prostigmata</taxon>
        <taxon>Eleutherengona</taxon>
        <taxon>Raphignathae</taxon>
        <taxon>Tetranychoidea</taxon>
        <taxon>Tetranychidae</taxon>
        <taxon>Tetranychus</taxon>
    </lineage>
</organism>
<keyword evidence="12 16" id="KW-0333">Golgi apparatus</keyword>
<evidence type="ECO:0000256" key="15">
    <source>
        <dbReference type="ARBA" id="ARBA00023211"/>
    </source>
</evidence>
<dbReference type="InterPro" id="IPR001173">
    <property type="entry name" value="Glyco_trans_2-like"/>
</dbReference>
<dbReference type="InterPro" id="IPR000772">
    <property type="entry name" value="Ricin_B_lectin"/>
</dbReference>
<dbReference type="GO" id="GO:0006493">
    <property type="term" value="P:protein O-linked glycosylation"/>
    <property type="evidence" value="ECO:0007669"/>
    <property type="project" value="UniProtKB-ARBA"/>
</dbReference>
<dbReference type="SUPFAM" id="SSF53448">
    <property type="entry name" value="Nucleotide-diphospho-sugar transferases"/>
    <property type="match status" value="1"/>
</dbReference>
<keyword evidence="13 16" id="KW-0472">Membrane</keyword>
<evidence type="ECO:0000256" key="5">
    <source>
        <dbReference type="ARBA" id="ARBA00022676"/>
    </source>
</evidence>
<comment type="pathway">
    <text evidence="3 16">Protein modification; protein glycosylation.</text>
</comment>
<dbReference type="InterPro" id="IPR045885">
    <property type="entry name" value="GalNAc-T"/>
</dbReference>
<keyword evidence="10" id="KW-0735">Signal-anchor</keyword>
<dbReference type="EnsemblMetazoa" id="tetur32g01770.1">
    <property type="protein sequence ID" value="tetur32g01770.1"/>
    <property type="gene ID" value="tetur32g01770"/>
</dbReference>
<dbReference type="Pfam" id="PF00535">
    <property type="entry name" value="Glycos_transf_2"/>
    <property type="match status" value="1"/>
</dbReference>
<keyword evidence="9 16" id="KW-0430">Lectin</keyword>
<dbReference type="AlphaFoldDB" id="T1L225"/>
<feature type="domain" description="Ricin B lectin" evidence="17">
    <location>
        <begin position="503"/>
        <end position="634"/>
    </location>
</feature>
<dbReference type="STRING" id="32264.T1L225"/>
<keyword evidence="8" id="KW-0479">Metal-binding</keyword>
<dbReference type="InterPro" id="IPR029044">
    <property type="entry name" value="Nucleotide-diphossugar_trans"/>
</dbReference>
<dbReference type="GO" id="GO:0046872">
    <property type="term" value="F:metal ion binding"/>
    <property type="evidence" value="ECO:0007669"/>
    <property type="project" value="UniProtKB-KW"/>
</dbReference>
<dbReference type="GO" id="GO:0004653">
    <property type="term" value="F:polypeptide N-acetylgalactosaminyltransferase activity"/>
    <property type="evidence" value="ECO:0007669"/>
    <property type="project" value="UniProtKB-ARBA"/>
</dbReference>
<evidence type="ECO:0000256" key="1">
    <source>
        <dbReference type="ARBA" id="ARBA00001936"/>
    </source>
</evidence>
<evidence type="ECO:0000256" key="4">
    <source>
        <dbReference type="ARBA" id="ARBA00005680"/>
    </source>
</evidence>
<reference evidence="19" key="1">
    <citation type="submission" date="2011-08" db="EMBL/GenBank/DDBJ databases">
        <authorList>
            <person name="Rombauts S."/>
        </authorList>
    </citation>
    <scope>NUCLEOTIDE SEQUENCE</scope>
    <source>
        <strain evidence="19">London</strain>
    </source>
</reference>
<dbReference type="KEGG" id="tut:107369443"/>
<dbReference type="PANTHER" id="PTHR11675:SF118">
    <property type="entry name" value="POLYPEPTIDE N-ACETYLGALACTOSAMINYLTRANSFERASE 3"/>
    <property type="match status" value="1"/>
</dbReference>
<evidence type="ECO:0000256" key="12">
    <source>
        <dbReference type="ARBA" id="ARBA00023034"/>
    </source>
</evidence>
<dbReference type="PANTHER" id="PTHR11675">
    <property type="entry name" value="N-ACETYLGALACTOSAMINYLTRANSFERASE"/>
    <property type="match status" value="1"/>
</dbReference>
<feature type="transmembrane region" description="Helical" evidence="16">
    <location>
        <begin position="15"/>
        <end position="35"/>
    </location>
</feature>
<evidence type="ECO:0000313" key="19">
    <source>
        <dbReference type="Proteomes" id="UP000015104"/>
    </source>
</evidence>
<keyword evidence="5 16" id="KW-0328">Glycosyltransferase</keyword>
<dbReference type="FunFam" id="3.90.550.10:FF:000021">
    <property type="entry name" value="Polypeptide N-acetylgalactosaminyltransferase"/>
    <property type="match status" value="1"/>
</dbReference>
<dbReference type="SMART" id="SM00458">
    <property type="entry name" value="RICIN"/>
    <property type="match status" value="1"/>
</dbReference>
<dbReference type="EC" id="2.4.1.-" evidence="16"/>
<evidence type="ECO:0000256" key="9">
    <source>
        <dbReference type="ARBA" id="ARBA00022734"/>
    </source>
</evidence>
<dbReference type="CDD" id="cd02510">
    <property type="entry name" value="pp-GalNAc-T"/>
    <property type="match status" value="1"/>
</dbReference>
<gene>
    <name evidence="18" type="primary">107369443</name>
</gene>
<keyword evidence="19" id="KW-1185">Reference proteome</keyword>
<dbReference type="Gene3D" id="3.90.550.10">
    <property type="entry name" value="Spore Coat Polysaccharide Biosynthesis Protein SpsA, Chain A"/>
    <property type="match status" value="1"/>
</dbReference>
<comment type="subcellular location">
    <subcellularLocation>
        <location evidence="2 16">Golgi apparatus membrane</location>
        <topology evidence="2 16">Single-pass type II membrane protein</topology>
    </subcellularLocation>
</comment>
<dbReference type="InterPro" id="IPR035992">
    <property type="entry name" value="Ricin_B-like_lectins"/>
</dbReference>
<dbReference type="OMA" id="TDEHLCL"/>
<evidence type="ECO:0000256" key="8">
    <source>
        <dbReference type="ARBA" id="ARBA00022723"/>
    </source>
</evidence>
<evidence type="ECO:0000256" key="6">
    <source>
        <dbReference type="ARBA" id="ARBA00022679"/>
    </source>
</evidence>
<name>T1L225_TETUR</name>
<comment type="similarity">
    <text evidence="4 16">Belongs to the glycosyltransferase 2 family. GalNAc-T subfamily.</text>
</comment>
<evidence type="ECO:0000256" key="11">
    <source>
        <dbReference type="ARBA" id="ARBA00022989"/>
    </source>
</evidence>
<dbReference type="UniPathway" id="UPA00378"/>
<proteinExistence type="inferred from homology"/>
<evidence type="ECO:0000256" key="13">
    <source>
        <dbReference type="ARBA" id="ARBA00023136"/>
    </source>
</evidence>
<protein>
    <recommendedName>
        <fullName evidence="16">Polypeptide N-acetylgalactosaminyltransferase</fullName>
        <ecNumber evidence="16">2.4.1.-</ecNumber>
    </recommendedName>
    <alternativeName>
        <fullName evidence="16">Protein-UDP acetylgalactosaminyltransferase</fullName>
    </alternativeName>
</protein>
<dbReference type="SUPFAM" id="SSF50370">
    <property type="entry name" value="Ricin B-like lectins"/>
    <property type="match status" value="1"/>
</dbReference>
<dbReference type="GO" id="GO:0030246">
    <property type="term" value="F:carbohydrate binding"/>
    <property type="evidence" value="ECO:0007669"/>
    <property type="project" value="UniProtKB-KW"/>
</dbReference>
<dbReference type="OrthoDB" id="330637at2759"/>
<evidence type="ECO:0000256" key="14">
    <source>
        <dbReference type="ARBA" id="ARBA00023157"/>
    </source>
</evidence>
<dbReference type="EMBL" id="CAEY01000924">
    <property type="status" value="NOT_ANNOTATED_CDS"/>
    <property type="molecule type" value="Genomic_DNA"/>
</dbReference>
<keyword evidence="11 16" id="KW-1133">Transmembrane helix</keyword>